<dbReference type="RefSeq" id="WP_187247996.1">
    <property type="nucleotide sequence ID" value="NZ_BAAAOK010000054.1"/>
</dbReference>
<accession>A0ABR7M1G7</accession>
<feature type="transmembrane region" description="Helical" evidence="1">
    <location>
        <begin position="72"/>
        <end position="94"/>
    </location>
</feature>
<dbReference type="EMBL" id="JABVEC010000052">
    <property type="protein sequence ID" value="MBC6470957.1"/>
    <property type="molecule type" value="Genomic_DNA"/>
</dbReference>
<gene>
    <name evidence="2" type="ORF">HKK74_36525</name>
</gene>
<evidence type="ECO:0000313" key="2">
    <source>
        <dbReference type="EMBL" id="MBC6470957.1"/>
    </source>
</evidence>
<keyword evidence="1" id="KW-1133">Transmembrane helix</keyword>
<feature type="transmembrane region" description="Helical" evidence="1">
    <location>
        <begin position="42"/>
        <end position="60"/>
    </location>
</feature>
<keyword evidence="3" id="KW-1185">Reference proteome</keyword>
<organism evidence="2 3">
    <name type="scientific">Actinomadura alba</name>
    <dbReference type="NCBI Taxonomy" id="406431"/>
    <lineage>
        <taxon>Bacteria</taxon>
        <taxon>Bacillati</taxon>
        <taxon>Actinomycetota</taxon>
        <taxon>Actinomycetes</taxon>
        <taxon>Streptosporangiales</taxon>
        <taxon>Thermomonosporaceae</taxon>
        <taxon>Actinomadura</taxon>
    </lineage>
</organism>
<comment type="caution">
    <text evidence="2">The sequence shown here is derived from an EMBL/GenBank/DDBJ whole genome shotgun (WGS) entry which is preliminary data.</text>
</comment>
<evidence type="ECO:0000256" key="1">
    <source>
        <dbReference type="SAM" id="Phobius"/>
    </source>
</evidence>
<name>A0ABR7M1G7_9ACTN</name>
<protein>
    <recommendedName>
        <fullName evidence="4">SPW repeat-containing protein</fullName>
    </recommendedName>
</protein>
<sequence length="100" mass="10264">MRSGRVAARLGRQTLTLGTLVVAAGYAWLAETALSIGGDGRIEWIIPGLAVIGVVFYDALGTRPGAGGFPHAFALGLGLLIALGVAVAGLVQLFPRHVKD</sequence>
<reference evidence="2 3" key="1">
    <citation type="submission" date="2020-06" db="EMBL/GenBank/DDBJ databases">
        <title>Actinomadura xiongansis sp. nov., isolated from soil of Baiyangdian.</title>
        <authorList>
            <person name="Zhang X."/>
        </authorList>
    </citation>
    <scope>NUCLEOTIDE SEQUENCE [LARGE SCALE GENOMIC DNA]</scope>
    <source>
        <strain evidence="2 3">HBUM206468</strain>
    </source>
</reference>
<proteinExistence type="predicted"/>
<dbReference type="Proteomes" id="UP000805614">
    <property type="component" value="Unassembled WGS sequence"/>
</dbReference>
<keyword evidence="1" id="KW-0812">Transmembrane</keyword>
<evidence type="ECO:0008006" key="4">
    <source>
        <dbReference type="Google" id="ProtNLM"/>
    </source>
</evidence>
<keyword evidence="1" id="KW-0472">Membrane</keyword>
<evidence type="ECO:0000313" key="3">
    <source>
        <dbReference type="Proteomes" id="UP000805614"/>
    </source>
</evidence>